<reference evidence="3 4" key="1">
    <citation type="submission" date="2017-11" db="EMBL/GenBank/DDBJ databases">
        <title>Genomic Encyclopedia of Archaeal and Bacterial Type Strains, Phase II (KMG-II): From Individual Species to Whole Genera.</title>
        <authorList>
            <person name="Goeker M."/>
        </authorList>
    </citation>
    <scope>NUCLEOTIDE SEQUENCE [LARGE SCALE GENOMIC DNA]</scope>
    <source>
        <strain evidence="3 4">DSM 16400</strain>
    </source>
</reference>
<evidence type="ECO:0000259" key="2">
    <source>
        <dbReference type="Pfam" id="PF07853"/>
    </source>
</evidence>
<dbReference type="RefSeq" id="WP_100388735.1">
    <property type="nucleotide sequence ID" value="NZ_BMZU01000001.1"/>
</dbReference>
<feature type="transmembrane region" description="Helical" evidence="1">
    <location>
        <begin position="220"/>
        <end position="240"/>
    </location>
</feature>
<name>A0A2M9D8Q8_9MICO</name>
<feature type="transmembrane region" description="Helical" evidence="1">
    <location>
        <begin position="61"/>
        <end position="85"/>
    </location>
</feature>
<keyword evidence="1" id="KW-1133">Transmembrane helix</keyword>
<feature type="transmembrane region" description="Helical" evidence="1">
    <location>
        <begin position="18"/>
        <end position="41"/>
    </location>
</feature>
<dbReference type="OrthoDB" id="3178004at2"/>
<dbReference type="Pfam" id="PF07853">
    <property type="entry name" value="DUF1648"/>
    <property type="match status" value="1"/>
</dbReference>
<evidence type="ECO:0000313" key="4">
    <source>
        <dbReference type="Proteomes" id="UP000231742"/>
    </source>
</evidence>
<accession>A0A2M9D8Q8</accession>
<keyword evidence="1" id="KW-0812">Transmembrane</keyword>
<gene>
    <name evidence="3" type="ORF">CLV85_1297</name>
</gene>
<comment type="caution">
    <text evidence="3">The sequence shown here is derived from an EMBL/GenBank/DDBJ whole genome shotgun (WGS) entry which is preliminary data.</text>
</comment>
<dbReference type="Proteomes" id="UP000231742">
    <property type="component" value="Unassembled WGS sequence"/>
</dbReference>
<keyword evidence="4" id="KW-1185">Reference proteome</keyword>
<organism evidence="3 4">
    <name type="scientific">Salinibacterium amurskyense</name>
    <dbReference type="NCBI Taxonomy" id="205941"/>
    <lineage>
        <taxon>Bacteria</taxon>
        <taxon>Bacillati</taxon>
        <taxon>Actinomycetota</taxon>
        <taxon>Actinomycetes</taxon>
        <taxon>Micrococcales</taxon>
        <taxon>Microbacteriaceae</taxon>
        <taxon>Salinibacterium</taxon>
    </lineage>
</organism>
<evidence type="ECO:0000313" key="3">
    <source>
        <dbReference type="EMBL" id="PJJ82107.1"/>
    </source>
</evidence>
<dbReference type="InterPro" id="IPR012867">
    <property type="entry name" value="DUF1648"/>
</dbReference>
<keyword evidence="1" id="KW-0472">Membrane</keyword>
<feature type="transmembrane region" description="Helical" evidence="1">
    <location>
        <begin position="135"/>
        <end position="158"/>
    </location>
</feature>
<protein>
    <recommendedName>
        <fullName evidence="2">DUF1648 domain-containing protein</fullName>
    </recommendedName>
</protein>
<dbReference type="AlphaFoldDB" id="A0A2M9D8Q8"/>
<feature type="domain" description="DUF1648" evidence="2">
    <location>
        <begin position="30"/>
        <end position="74"/>
    </location>
</feature>
<feature type="transmembrane region" description="Helical" evidence="1">
    <location>
        <begin position="97"/>
        <end position="123"/>
    </location>
</feature>
<dbReference type="EMBL" id="PGFH01000001">
    <property type="protein sequence ID" value="PJJ82107.1"/>
    <property type="molecule type" value="Genomic_DNA"/>
</dbReference>
<sequence length="334" mass="34573">MTLPAENVAPQLTRNRRLIIVIGVVIPLLITMAAAFVMALWVPELPNPVASHWGTSGPDGYSTVGSVIALPLLLTLVFAALAAFGSWKGGPNGGMLWAHKIMVAASVFLSISLSVTAAGSLAVQRGLDNAENAPAIGGIALAAFPIAFVVAVFAWLMLPASERIQSTPVAAKPIAGTTTQRVHFSSTTRVGAGVLVVVAVALLALGIALGVQAVSNPAELLLPAVIGLVVMALAVSTLSWRVTIDQRGLKVRSAFGFPRATIAPDQIASVATVEVNPIGEFGGYGWRWAPDGRSGIVLSKGEALEVTRTNGKRFIVTMHDAQLAAEALATVAKK</sequence>
<feature type="transmembrane region" description="Helical" evidence="1">
    <location>
        <begin position="190"/>
        <end position="214"/>
    </location>
</feature>
<proteinExistence type="predicted"/>
<evidence type="ECO:0000256" key="1">
    <source>
        <dbReference type="SAM" id="Phobius"/>
    </source>
</evidence>